<reference evidence="1 2" key="1">
    <citation type="journal article" date="2023" name="G3 (Bethesda)">
        <title>A chromosome-length genome assembly and annotation of blackberry (Rubus argutus, cv. 'Hillquist').</title>
        <authorList>
            <person name="Bruna T."/>
            <person name="Aryal R."/>
            <person name="Dudchenko O."/>
            <person name="Sargent D.J."/>
            <person name="Mead D."/>
            <person name="Buti M."/>
            <person name="Cavallini A."/>
            <person name="Hytonen T."/>
            <person name="Andres J."/>
            <person name="Pham M."/>
            <person name="Weisz D."/>
            <person name="Mascagni F."/>
            <person name="Usai G."/>
            <person name="Natali L."/>
            <person name="Bassil N."/>
            <person name="Fernandez G.E."/>
            <person name="Lomsadze A."/>
            <person name="Armour M."/>
            <person name="Olukolu B."/>
            <person name="Poorten T."/>
            <person name="Britton C."/>
            <person name="Davik J."/>
            <person name="Ashrafi H."/>
            <person name="Aiden E.L."/>
            <person name="Borodovsky M."/>
            <person name="Worthington M."/>
        </authorList>
    </citation>
    <scope>NUCLEOTIDE SEQUENCE [LARGE SCALE GENOMIC DNA]</scope>
    <source>
        <strain evidence="1">PI 553951</strain>
    </source>
</reference>
<protein>
    <submittedName>
        <fullName evidence="1">Uncharacterized protein</fullName>
    </submittedName>
</protein>
<dbReference type="EMBL" id="JBEDUW010000007">
    <property type="protein sequence ID" value="KAK9911839.1"/>
    <property type="molecule type" value="Genomic_DNA"/>
</dbReference>
<comment type="caution">
    <text evidence="1">The sequence shown here is derived from an EMBL/GenBank/DDBJ whole genome shotgun (WGS) entry which is preliminary data.</text>
</comment>
<dbReference type="Proteomes" id="UP001457282">
    <property type="component" value="Unassembled WGS sequence"/>
</dbReference>
<sequence length="95" mass="10129">MSKDGSDKSTFTKVLVGHTDYQVTGDNVVFKGQDLLEMAAVSMPWGSILGCSCFELLNGSESAETMEVDKEAEGSGEVEVVEVGVQVLTSSFEDD</sequence>
<proteinExistence type="predicted"/>
<gene>
    <name evidence="1" type="ORF">M0R45_035726</name>
</gene>
<organism evidence="1 2">
    <name type="scientific">Rubus argutus</name>
    <name type="common">Southern blackberry</name>
    <dbReference type="NCBI Taxonomy" id="59490"/>
    <lineage>
        <taxon>Eukaryota</taxon>
        <taxon>Viridiplantae</taxon>
        <taxon>Streptophyta</taxon>
        <taxon>Embryophyta</taxon>
        <taxon>Tracheophyta</taxon>
        <taxon>Spermatophyta</taxon>
        <taxon>Magnoliopsida</taxon>
        <taxon>eudicotyledons</taxon>
        <taxon>Gunneridae</taxon>
        <taxon>Pentapetalae</taxon>
        <taxon>rosids</taxon>
        <taxon>fabids</taxon>
        <taxon>Rosales</taxon>
        <taxon>Rosaceae</taxon>
        <taxon>Rosoideae</taxon>
        <taxon>Rosoideae incertae sedis</taxon>
        <taxon>Rubus</taxon>
    </lineage>
</organism>
<evidence type="ECO:0000313" key="1">
    <source>
        <dbReference type="EMBL" id="KAK9911839.1"/>
    </source>
</evidence>
<dbReference type="AlphaFoldDB" id="A0AAW1VYA0"/>
<keyword evidence="2" id="KW-1185">Reference proteome</keyword>
<evidence type="ECO:0000313" key="2">
    <source>
        <dbReference type="Proteomes" id="UP001457282"/>
    </source>
</evidence>
<name>A0AAW1VYA0_RUBAR</name>
<accession>A0AAW1VYA0</accession>